<dbReference type="EMBL" id="JADWYS010000001">
    <property type="protein sequence ID" value="MBG9389080.1"/>
    <property type="molecule type" value="Genomic_DNA"/>
</dbReference>
<dbReference type="Proteomes" id="UP000651050">
    <property type="component" value="Unassembled WGS sequence"/>
</dbReference>
<dbReference type="InterPro" id="IPR053521">
    <property type="entry name" value="McjB-like"/>
</dbReference>
<dbReference type="Pfam" id="PF13471">
    <property type="entry name" value="Transglut_core3"/>
    <property type="match status" value="1"/>
</dbReference>
<dbReference type="RefSeq" id="WP_196986896.1">
    <property type="nucleotide sequence ID" value="NZ_JADWYS010000001.1"/>
</dbReference>
<evidence type="ECO:0000259" key="1">
    <source>
        <dbReference type="Pfam" id="PF13471"/>
    </source>
</evidence>
<sequence>MFLQALFMVPWMVVVLRIAGVRRALAHAAVLGPRSLDEEADVVRAAQRVVAAAARHGVVRGSCLPTSLALQRLLGRRGIATRLRIGASTDAGAFSAHAWVEWRGRPLIDGAGVRDRFHAFGDLPGPALPRER</sequence>
<proteinExistence type="predicted"/>
<feature type="domain" description="Microcin J25-processing protein McjB C-terminal" evidence="1">
    <location>
        <begin position="9"/>
        <end position="118"/>
    </location>
</feature>
<dbReference type="NCBIfam" id="NF033537">
    <property type="entry name" value="lasso_biosyn_B2"/>
    <property type="match status" value="1"/>
</dbReference>
<evidence type="ECO:0000313" key="2">
    <source>
        <dbReference type="EMBL" id="MBG9389080.1"/>
    </source>
</evidence>
<name>A0A931H5L9_9BURK</name>
<organism evidence="2 3">
    <name type="scientific">Caenimonas aquaedulcis</name>
    <dbReference type="NCBI Taxonomy" id="2793270"/>
    <lineage>
        <taxon>Bacteria</taxon>
        <taxon>Pseudomonadati</taxon>
        <taxon>Pseudomonadota</taxon>
        <taxon>Betaproteobacteria</taxon>
        <taxon>Burkholderiales</taxon>
        <taxon>Comamonadaceae</taxon>
        <taxon>Caenimonas</taxon>
    </lineage>
</organism>
<dbReference type="AlphaFoldDB" id="A0A931H5L9"/>
<accession>A0A931H5L9</accession>
<keyword evidence="3" id="KW-1185">Reference proteome</keyword>
<evidence type="ECO:0000313" key="3">
    <source>
        <dbReference type="Proteomes" id="UP000651050"/>
    </source>
</evidence>
<dbReference type="InterPro" id="IPR032708">
    <property type="entry name" value="McjB_C"/>
</dbReference>
<protein>
    <submittedName>
        <fullName evidence="2">Lasso peptide biosynthesis B2 protein</fullName>
    </submittedName>
</protein>
<reference evidence="2" key="1">
    <citation type="submission" date="2020-11" db="EMBL/GenBank/DDBJ databases">
        <title>Bacterial whole genome sequence for Caenimonas sp. DR4.4.</title>
        <authorList>
            <person name="Le V."/>
            <person name="Ko S.-R."/>
            <person name="Ahn C.-Y."/>
            <person name="Oh H.-M."/>
        </authorList>
    </citation>
    <scope>NUCLEOTIDE SEQUENCE</scope>
    <source>
        <strain evidence="2">DR4.4</strain>
    </source>
</reference>
<comment type="caution">
    <text evidence="2">The sequence shown here is derived from an EMBL/GenBank/DDBJ whole genome shotgun (WGS) entry which is preliminary data.</text>
</comment>
<gene>
    <name evidence="2" type="ORF">I5803_13675</name>
</gene>